<keyword evidence="3" id="KW-1185">Reference proteome</keyword>
<evidence type="ECO:0000313" key="3">
    <source>
        <dbReference type="Proteomes" id="UP000037747"/>
    </source>
</evidence>
<organism evidence="2 3">
    <name type="scientific">Halorubrum tropicale</name>
    <dbReference type="NCBI Taxonomy" id="1765655"/>
    <lineage>
        <taxon>Archaea</taxon>
        <taxon>Methanobacteriati</taxon>
        <taxon>Methanobacteriota</taxon>
        <taxon>Stenosarchaea group</taxon>
        <taxon>Halobacteria</taxon>
        <taxon>Halobacteriales</taxon>
        <taxon>Haloferacaceae</taxon>
        <taxon>Halorubrum</taxon>
    </lineage>
</organism>
<protein>
    <submittedName>
        <fullName evidence="2">Uncharacterized protein</fullName>
    </submittedName>
</protein>
<dbReference type="RefSeq" id="WP_053770864.1">
    <property type="nucleotide sequence ID" value="NZ_LIST01000001.1"/>
</dbReference>
<gene>
    <name evidence="2" type="ORF">AMR74_04610</name>
</gene>
<sequence length="79" mass="8747">MSEEIVFVCTADGCDEGPWEGSHDAMAHCSEHPDHGYTGMPRSELDPSREVIPATATRERDNRNLQHKGHPKGAYAQND</sequence>
<accession>A0A0M9ASX2</accession>
<dbReference type="STRING" id="1765655.AMR74_04610"/>
<reference evidence="2 3" key="1">
    <citation type="submission" date="2015-08" db="EMBL/GenBank/DDBJ databases">
        <title>Genomes of Isolates from Cabo Rojo, PR.</title>
        <authorList>
            <person name="Sanchez-Nieves R.L."/>
            <person name="Montalvo-Rodriguez R."/>
        </authorList>
    </citation>
    <scope>NUCLEOTIDE SEQUENCE [LARGE SCALE GENOMIC DNA]</scope>
    <source>
        <strain evidence="2 3">5</strain>
    </source>
</reference>
<comment type="caution">
    <text evidence="2">The sequence shown here is derived from an EMBL/GenBank/DDBJ whole genome shotgun (WGS) entry which is preliminary data.</text>
</comment>
<feature type="compositionally biased region" description="Basic and acidic residues" evidence="1">
    <location>
        <begin position="25"/>
        <end position="35"/>
    </location>
</feature>
<proteinExistence type="predicted"/>
<evidence type="ECO:0000313" key="2">
    <source>
        <dbReference type="EMBL" id="KOX98179.1"/>
    </source>
</evidence>
<dbReference type="EMBL" id="LIST01000001">
    <property type="protein sequence ID" value="KOX98179.1"/>
    <property type="molecule type" value="Genomic_DNA"/>
</dbReference>
<dbReference type="Proteomes" id="UP000037747">
    <property type="component" value="Unassembled WGS sequence"/>
</dbReference>
<dbReference type="PATRIC" id="fig|1705389.3.peg.1240"/>
<feature type="region of interest" description="Disordered" evidence="1">
    <location>
        <begin position="25"/>
        <end position="79"/>
    </location>
</feature>
<name>A0A0M9ASX2_9EURY</name>
<evidence type="ECO:0000256" key="1">
    <source>
        <dbReference type="SAM" id="MobiDB-lite"/>
    </source>
</evidence>
<dbReference type="OrthoDB" id="314594at2157"/>
<dbReference type="AlphaFoldDB" id="A0A0M9ASX2"/>